<evidence type="ECO:0000256" key="11">
    <source>
        <dbReference type="SAM" id="Coils"/>
    </source>
</evidence>
<dbReference type="PROSITE" id="PS50067">
    <property type="entry name" value="KINESIN_MOTOR_2"/>
    <property type="match status" value="1"/>
</dbReference>
<keyword evidence="8" id="KW-0206">Cytoskeleton</keyword>
<evidence type="ECO:0000256" key="6">
    <source>
        <dbReference type="ARBA" id="ARBA00023054"/>
    </source>
</evidence>
<dbReference type="InterPro" id="IPR036961">
    <property type="entry name" value="Kinesin_motor_dom_sf"/>
</dbReference>
<name>A0A1E4TEP7_9ASCO</name>
<evidence type="ECO:0000256" key="1">
    <source>
        <dbReference type="ARBA" id="ARBA00004245"/>
    </source>
</evidence>
<dbReference type="SUPFAM" id="SSF52540">
    <property type="entry name" value="P-loop containing nucleoside triphosphate hydrolases"/>
    <property type="match status" value="1"/>
</dbReference>
<accession>A0A1E4TEP7</accession>
<sequence>MSRDTIKVIARFRPQNALEIENNSSSLVSFDSEDTCRITSKDFSGSFTFDRVFPPDSAQEDIFNYSIKSTVDDILSGYNGTVLAYGQTGSGKSYTMMGPSIDDPQSCGLIPRIVKQIFASILTAPDNIEYTVRVSYMEIYMERVKDLLNIANDNLPVHEDKSRGVYIKGLTETYVASVEEVFEVMRQGARSRAVASTNMNQESSRSHAIFSLVVSQKNLETGSSKSGQLFLVDLAGSEKVGKTGASGQTLEEAKKINKSLSTLGMVINSLTDSKSSHIPYRDSKLTRILQESLGGNSRTSLIINCSPSSYNDQETISTLRFGARAKNIRNKAKINAELSATELKLLLRTSQQQLGKFAHHIRDLQSELTQWRDGKTPDASMWVSFIDALGAHASSATNSKVKALDTADTDASVPGSPATTATSNNLNGSIADDDSDYRSTALQQEVDKKTRELNEVREAFKDLVHEMRHLKLHSDSMDIDDSAKESSDESSADELLLFDDDDANLPYNEIKNEQLAKFKSWRTSEEFTRSKIRELHEEISRKDKTIDEMHQKIRKLDEMSKISSAVQSAELGPIPDSNEDDLHNSKLKEFEAIKKALMVEVEKRCERVVELEIQLDETREQYDKFMKTSGSAQQKKMLFLNRNLEHLTQVQRQLVEQNSHLKKEIAVAERKLNSRNERIEALETLLQFSQEKLAADSSKFETRLDSIRSKLEEAQMHSSSPEDRSAVSSTP</sequence>
<dbReference type="InterPro" id="IPR027640">
    <property type="entry name" value="Kinesin-like_fam"/>
</dbReference>
<dbReference type="CDD" id="cd01369">
    <property type="entry name" value="KISc_KHC_KIF5"/>
    <property type="match status" value="1"/>
</dbReference>
<dbReference type="FunFam" id="3.40.850.10:FF:000031">
    <property type="entry name" value="Kinesin-like protein"/>
    <property type="match status" value="1"/>
</dbReference>
<keyword evidence="5 9" id="KW-0067">ATP-binding</keyword>
<keyword evidence="2" id="KW-0963">Cytoplasm</keyword>
<gene>
    <name evidence="14" type="ORF">CANCADRAFT_43901</name>
</gene>
<keyword evidence="15" id="KW-1185">Reference proteome</keyword>
<feature type="region of interest" description="Disordered" evidence="12">
    <location>
        <begin position="706"/>
        <end position="731"/>
    </location>
</feature>
<feature type="domain" description="Kinesin motor" evidence="13">
    <location>
        <begin position="5"/>
        <end position="328"/>
    </location>
</feature>
<evidence type="ECO:0000256" key="3">
    <source>
        <dbReference type="ARBA" id="ARBA00022701"/>
    </source>
</evidence>
<organism evidence="14 15">
    <name type="scientific">Tortispora caseinolytica NRRL Y-17796</name>
    <dbReference type="NCBI Taxonomy" id="767744"/>
    <lineage>
        <taxon>Eukaryota</taxon>
        <taxon>Fungi</taxon>
        <taxon>Dikarya</taxon>
        <taxon>Ascomycota</taxon>
        <taxon>Saccharomycotina</taxon>
        <taxon>Trigonopsidomycetes</taxon>
        <taxon>Trigonopsidales</taxon>
        <taxon>Trigonopsidaceae</taxon>
        <taxon>Tortispora</taxon>
    </lineage>
</organism>
<evidence type="ECO:0000256" key="12">
    <source>
        <dbReference type="SAM" id="MobiDB-lite"/>
    </source>
</evidence>
<dbReference type="PANTHER" id="PTHR47969:SF15">
    <property type="entry name" value="CHROMOSOME-ASSOCIATED KINESIN KIF4A-RELATED"/>
    <property type="match status" value="1"/>
</dbReference>
<evidence type="ECO:0000256" key="5">
    <source>
        <dbReference type="ARBA" id="ARBA00022840"/>
    </source>
</evidence>
<dbReference type="PROSITE" id="PS00411">
    <property type="entry name" value="KINESIN_MOTOR_1"/>
    <property type="match status" value="1"/>
</dbReference>
<evidence type="ECO:0000256" key="10">
    <source>
        <dbReference type="RuleBase" id="RU000394"/>
    </source>
</evidence>
<feature type="coiled-coil region" evidence="11">
    <location>
        <begin position="601"/>
        <end position="692"/>
    </location>
</feature>
<keyword evidence="6 11" id="KW-0175">Coiled coil</keyword>
<dbReference type="Gene3D" id="3.40.850.10">
    <property type="entry name" value="Kinesin motor domain"/>
    <property type="match status" value="1"/>
</dbReference>
<evidence type="ECO:0000256" key="4">
    <source>
        <dbReference type="ARBA" id="ARBA00022741"/>
    </source>
</evidence>
<dbReference type="GO" id="GO:0005874">
    <property type="term" value="C:microtubule"/>
    <property type="evidence" value="ECO:0007669"/>
    <property type="project" value="UniProtKB-KW"/>
</dbReference>
<dbReference type="InterPro" id="IPR027417">
    <property type="entry name" value="P-loop_NTPase"/>
</dbReference>
<dbReference type="GO" id="GO:0008017">
    <property type="term" value="F:microtubule binding"/>
    <property type="evidence" value="ECO:0007669"/>
    <property type="project" value="InterPro"/>
</dbReference>
<evidence type="ECO:0000256" key="2">
    <source>
        <dbReference type="ARBA" id="ARBA00022490"/>
    </source>
</evidence>
<evidence type="ECO:0000256" key="8">
    <source>
        <dbReference type="ARBA" id="ARBA00023212"/>
    </source>
</evidence>
<dbReference type="CDD" id="cd23649">
    <property type="entry name" value="Khc_CBD_cc"/>
    <property type="match status" value="1"/>
</dbReference>
<feature type="compositionally biased region" description="Basic and acidic residues" evidence="12">
    <location>
        <begin position="706"/>
        <end position="725"/>
    </location>
</feature>
<dbReference type="InterPro" id="IPR019821">
    <property type="entry name" value="Kinesin_motor_CS"/>
</dbReference>
<dbReference type="Pfam" id="PF00225">
    <property type="entry name" value="Kinesin"/>
    <property type="match status" value="1"/>
</dbReference>
<dbReference type="AlphaFoldDB" id="A0A1E4TEP7"/>
<dbReference type="PANTHER" id="PTHR47969">
    <property type="entry name" value="CHROMOSOME-ASSOCIATED KINESIN KIF4A-RELATED"/>
    <property type="match status" value="1"/>
</dbReference>
<feature type="coiled-coil region" evidence="11">
    <location>
        <begin position="439"/>
        <end position="466"/>
    </location>
</feature>
<evidence type="ECO:0000256" key="7">
    <source>
        <dbReference type="ARBA" id="ARBA00023175"/>
    </source>
</evidence>
<comment type="similarity">
    <text evidence="9 10">Belongs to the TRAFAC class myosin-kinesin ATPase superfamily. Kinesin family.</text>
</comment>
<dbReference type="GO" id="GO:0007052">
    <property type="term" value="P:mitotic spindle organization"/>
    <property type="evidence" value="ECO:0007669"/>
    <property type="project" value="TreeGrafter"/>
</dbReference>
<dbReference type="GO" id="GO:0051231">
    <property type="term" value="P:spindle elongation"/>
    <property type="evidence" value="ECO:0007669"/>
    <property type="project" value="TreeGrafter"/>
</dbReference>
<dbReference type="OrthoDB" id="3176171at2759"/>
<evidence type="ECO:0000256" key="9">
    <source>
        <dbReference type="PROSITE-ProRule" id="PRU00283"/>
    </source>
</evidence>
<dbReference type="SMART" id="SM00129">
    <property type="entry name" value="KISc"/>
    <property type="match status" value="1"/>
</dbReference>
<evidence type="ECO:0000313" key="15">
    <source>
        <dbReference type="Proteomes" id="UP000095023"/>
    </source>
</evidence>
<dbReference type="Proteomes" id="UP000095023">
    <property type="component" value="Unassembled WGS sequence"/>
</dbReference>
<feature type="binding site" evidence="9">
    <location>
        <begin position="86"/>
        <end position="93"/>
    </location>
    <ligand>
        <name>ATP</name>
        <dbReference type="ChEBI" id="CHEBI:30616"/>
    </ligand>
</feature>
<dbReference type="GO" id="GO:0005524">
    <property type="term" value="F:ATP binding"/>
    <property type="evidence" value="ECO:0007669"/>
    <property type="project" value="UniProtKB-UniRule"/>
</dbReference>
<dbReference type="InterPro" id="IPR001752">
    <property type="entry name" value="Kinesin_motor_dom"/>
</dbReference>
<protein>
    <recommendedName>
        <fullName evidence="10">Kinesin-like protein</fullName>
    </recommendedName>
</protein>
<dbReference type="PRINTS" id="PR00380">
    <property type="entry name" value="KINESINHEAVY"/>
</dbReference>
<reference evidence="15" key="1">
    <citation type="submission" date="2016-02" db="EMBL/GenBank/DDBJ databases">
        <title>Comparative genomics of biotechnologically important yeasts.</title>
        <authorList>
            <consortium name="DOE Joint Genome Institute"/>
            <person name="Riley R."/>
            <person name="Haridas S."/>
            <person name="Wolfe K.H."/>
            <person name="Lopes M.R."/>
            <person name="Hittinger C.T."/>
            <person name="Goker M."/>
            <person name="Salamov A."/>
            <person name="Wisecaver J."/>
            <person name="Long T.M."/>
            <person name="Aerts A.L."/>
            <person name="Barry K."/>
            <person name="Choi C."/>
            <person name="Clum A."/>
            <person name="Coughlan A.Y."/>
            <person name="Deshpande S."/>
            <person name="Douglass A.P."/>
            <person name="Hanson S.J."/>
            <person name="Klenk H.-P."/>
            <person name="Labutti K."/>
            <person name="Lapidus A."/>
            <person name="Lindquist E."/>
            <person name="Lipzen A."/>
            <person name="Meier-Kolthoff J.P."/>
            <person name="Ohm R.A."/>
            <person name="Otillar R.P."/>
            <person name="Pangilinan J."/>
            <person name="Peng Y."/>
            <person name="Rokas A."/>
            <person name="Rosa C.A."/>
            <person name="Scheuner C."/>
            <person name="Sibirny A.A."/>
            <person name="Slot J.C."/>
            <person name="Stielow J.B."/>
            <person name="Sun H."/>
            <person name="Kurtzman C.P."/>
            <person name="Blackwell M."/>
            <person name="Jeffries T.W."/>
            <person name="Grigoriev I.V."/>
        </authorList>
    </citation>
    <scope>NUCLEOTIDE SEQUENCE [LARGE SCALE GENOMIC DNA]</scope>
    <source>
        <strain evidence="15">NRRL Y-17796</strain>
    </source>
</reference>
<feature type="region of interest" description="Disordered" evidence="12">
    <location>
        <begin position="408"/>
        <end position="436"/>
    </location>
</feature>
<proteinExistence type="inferred from homology"/>
<evidence type="ECO:0000259" key="13">
    <source>
        <dbReference type="PROSITE" id="PS50067"/>
    </source>
</evidence>
<dbReference type="GO" id="GO:0007018">
    <property type="term" value="P:microtubule-based movement"/>
    <property type="evidence" value="ECO:0007669"/>
    <property type="project" value="InterPro"/>
</dbReference>
<feature type="compositionally biased region" description="Polar residues" evidence="12">
    <location>
        <begin position="417"/>
        <end position="428"/>
    </location>
</feature>
<dbReference type="InterPro" id="IPR059182">
    <property type="entry name" value="Khc_C"/>
</dbReference>
<keyword evidence="4 9" id="KW-0547">Nucleotide-binding</keyword>
<dbReference type="GO" id="GO:0003777">
    <property type="term" value="F:microtubule motor activity"/>
    <property type="evidence" value="ECO:0007669"/>
    <property type="project" value="InterPro"/>
</dbReference>
<evidence type="ECO:0000313" key="14">
    <source>
        <dbReference type="EMBL" id="ODV90226.1"/>
    </source>
</evidence>
<keyword evidence="7 9" id="KW-0505">Motor protein</keyword>
<keyword evidence="3 10" id="KW-0493">Microtubule</keyword>
<comment type="subcellular location">
    <subcellularLocation>
        <location evidence="1">Cytoplasm</location>
        <location evidence="1">Cytoskeleton</location>
    </subcellularLocation>
</comment>
<dbReference type="EMBL" id="KV453842">
    <property type="protein sequence ID" value="ODV90226.1"/>
    <property type="molecule type" value="Genomic_DNA"/>
</dbReference>
<dbReference type="GO" id="GO:0005875">
    <property type="term" value="C:microtubule associated complex"/>
    <property type="evidence" value="ECO:0007669"/>
    <property type="project" value="TreeGrafter"/>
</dbReference>